<evidence type="ECO:0000256" key="1">
    <source>
        <dbReference type="SAM" id="MobiDB-lite"/>
    </source>
</evidence>
<feature type="region of interest" description="Disordered" evidence="1">
    <location>
        <begin position="1"/>
        <end position="29"/>
    </location>
</feature>
<organism evidence="2 3">
    <name type="scientific">Trifolium medium</name>
    <dbReference type="NCBI Taxonomy" id="97028"/>
    <lineage>
        <taxon>Eukaryota</taxon>
        <taxon>Viridiplantae</taxon>
        <taxon>Streptophyta</taxon>
        <taxon>Embryophyta</taxon>
        <taxon>Tracheophyta</taxon>
        <taxon>Spermatophyta</taxon>
        <taxon>Magnoliopsida</taxon>
        <taxon>eudicotyledons</taxon>
        <taxon>Gunneridae</taxon>
        <taxon>Pentapetalae</taxon>
        <taxon>rosids</taxon>
        <taxon>fabids</taxon>
        <taxon>Fabales</taxon>
        <taxon>Fabaceae</taxon>
        <taxon>Papilionoideae</taxon>
        <taxon>50 kb inversion clade</taxon>
        <taxon>NPAAA clade</taxon>
        <taxon>Hologalegina</taxon>
        <taxon>IRL clade</taxon>
        <taxon>Trifolieae</taxon>
        <taxon>Trifolium</taxon>
    </lineage>
</organism>
<sequence length="29" mass="3069">MLQHQVEHSGYTDVTTSGRASGCTDVTTS</sequence>
<accession>A0A392VBB2</accession>
<reference evidence="2 3" key="1">
    <citation type="journal article" date="2018" name="Front. Plant Sci.">
        <title>Red Clover (Trifolium pratense) and Zigzag Clover (T. medium) - A Picture of Genomic Similarities and Differences.</title>
        <authorList>
            <person name="Dluhosova J."/>
            <person name="Istvanek J."/>
            <person name="Nedelnik J."/>
            <person name="Repkova J."/>
        </authorList>
    </citation>
    <scope>NUCLEOTIDE SEQUENCE [LARGE SCALE GENOMIC DNA]</scope>
    <source>
        <strain evidence="3">cv. 10/8</strain>
        <tissue evidence="2">Leaf</tissue>
    </source>
</reference>
<proteinExistence type="predicted"/>
<comment type="caution">
    <text evidence="2">The sequence shown here is derived from an EMBL/GenBank/DDBJ whole genome shotgun (WGS) entry which is preliminary data.</text>
</comment>
<keyword evidence="3" id="KW-1185">Reference proteome</keyword>
<evidence type="ECO:0000313" key="3">
    <source>
        <dbReference type="Proteomes" id="UP000265520"/>
    </source>
</evidence>
<feature type="non-terminal residue" evidence="2">
    <location>
        <position position="29"/>
    </location>
</feature>
<dbReference type="AlphaFoldDB" id="A0A392VBB2"/>
<dbReference type="Proteomes" id="UP000265520">
    <property type="component" value="Unassembled WGS sequence"/>
</dbReference>
<feature type="compositionally biased region" description="Polar residues" evidence="1">
    <location>
        <begin position="12"/>
        <end position="29"/>
    </location>
</feature>
<protein>
    <submittedName>
        <fullName evidence="2">Uncharacterized protein</fullName>
    </submittedName>
</protein>
<evidence type="ECO:0000313" key="2">
    <source>
        <dbReference type="EMBL" id="MCI85616.1"/>
    </source>
</evidence>
<name>A0A392VBB2_9FABA</name>
<dbReference type="EMBL" id="LXQA011119634">
    <property type="protein sequence ID" value="MCI85616.1"/>
    <property type="molecule type" value="Genomic_DNA"/>
</dbReference>